<dbReference type="EMBL" id="MEWA01000004">
    <property type="protein sequence ID" value="OGC70594.1"/>
    <property type="molecule type" value="Genomic_DNA"/>
</dbReference>
<dbReference type="Gene3D" id="2.60.120.10">
    <property type="entry name" value="Jelly Rolls"/>
    <property type="match status" value="1"/>
</dbReference>
<organism evidence="2 3">
    <name type="scientific">candidate division WWE3 bacterium RIFOXYC1_FULL_39_7</name>
    <dbReference type="NCBI Taxonomy" id="1802643"/>
    <lineage>
        <taxon>Bacteria</taxon>
        <taxon>Katanobacteria</taxon>
    </lineage>
</organism>
<dbReference type="InterPro" id="IPR011051">
    <property type="entry name" value="RmlC_Cupin_sf"/>
</dbReference>
<dbReference type="InterPro" id="IPR014710">
    <property type="entry name" value="RmlC-like_jellyroll"/>
</dbReference>
<feature type="domain" description="Cupin type-2" evidence="1">
    <location>
        <begin position="32"/>
        <end position="102"/>
    </location>
</feature>
<dbReference type="InterPro" id="IPR052538">
    <property type="entry name" value="Flavonoid_dioxygenase-like"/>
</dbReference>
<dbReference type="Proteomes" id="UP000179113">
    <property type="component" value="Unassembled WGS sequence"/>
</dbReference>
<dbReference type="AlphaFoldDB" id="A0A1F4WMD9"/>
<comment type="caution">
    <text evidence="2">The sequence shown here is derived from an EMBL/GenBank/DDBJ whole genome shotgun (WGS) entry which is preliminary data.</text>
</comment>
<name>A0A1F4WMD9_UNCKA</name>
<dbReference type="Pfam" id="PF07883">
    <property type="entry name" value="Cupin_2"/>
    <property type="match status" value="1"/>
</dbReference>
<evidence type="ECO:0000313" key="3">
    <source>
        <dbReference type="Proteomes" id="UP000179113"/>
    </source>
</evidence>
<sequence>MKGFVTDIGKATVENNNFRKVLYTAKNCQLVLMSIKPGEEIGNEKHTLDQFLRIEQGKAHAILNNGETEYDLETEFAIIVPAGTWHNLINTGDTDLKLYSIYSPPEHKDKTVHATKEEAVEEHYDGLTTEV</sequence>
<dbReference type="SUPFAM" id="SSF51182">
    <property type="entry name" value="RmlC-like cupins"/>
    <property type="match status" value="1"/>
</dbReference>
<evidence type="ECO:0000313" key="2">
    <source>
        <dbReference type="EMBL" id="OGC70594.1"/>
    </source>
</evidence>
<evidence type="ECO:0000259" key="1">
    <source>
        <dbReference type="Pfam" id="PF07883"/>
    </source>
</evidence>
<gene>
    <name evidence="2" type="ORF">A2415_02485</name>
</gene>
<dbReference type="InterPro" id="IPR013096">
    <property type="entry name" value="Cupin_2"/>
</dbReference>
<accession>A0A1F4WMD9</accession>
<dbReference type="PANTHER" id="PTHR43346">
    <property type="entry name" value="LIGAND BINDING DOMAIN PROTEIN, PUTATIVE (AFU_ORTHOLOGUE AFUA_6G14370)-RELATED"/>
    <property type="match status" value="1"/>
</dbReference>
<reference evidence="2 3" key="1">
    <citation type="journal article" date="2016" name="Nat. Commun.">
        <title>Thousands of microbial genomes shed light on interconnected biogeochemical processes in an aquifer system.</title>
        <authorList>
            <person name="Anantharaman K."/>
            <person name="Brown C.T."/>
            <person name="Hug L.A."/>
            <person name="Sharon I."/>
            <person name="Castelle C.J."/>
            <person name="Probst A.J."/>
            <person name="Thomas B.C."/>
            <person name="Singh A."/>
            <person name="Wilkins M.J."/>
            <person name="Karaoz U."/>
            <person name="Brodie E.L."/>
            <person name="Williams K.H."/>
            <person name="Hubbard S.S."/>
            <person name="Banfield J.F."/>
        </authorList>
    </citation>
    <scope>NUCLEOTIDE SEQUENCE [LARGE SCALE GENOMIC DNA]</scope>
</reference>
<proteinExistence type="predicted"/>
<protein>
    <submittedName>
        <fullName evidence="2">Cupin</fullName>
    </submittedName>
</protein>
<dbReference type="CDD" id="cd02223">
    <property type="entry name" value="cupin_Bh2720-like"/>
    <property type="match status" value="1"/>
</dbReference>
<dbReference type="PANTHER" id="PTHR43346:SF1">
    <property type="entry name" value="QUERCETIN 2,3-DIOXYGENASE-RELATED"/>
    <property type="match status" value="1"/>
</dbReference>